<keyword evidence="7 19" id="KW-0479">Metal-binding</keyword>
<evidence type="ECO:0000256" key="16">
    <source>
        <dbReference type="ARBA" id="ARBA00023239"/>
    </source>
</evidence>
<dbReference type="GO" id="GO:0035556">
    <property type="term" value="P:intracellular signal transduction"/>
    <property type="evidence" value="ECO:0007669"/>
    <property type="project" value="InterPro"/>
</dbReference>
<evidence type="ECO:0000256" key="5">
    <source>
        <dbReference type="ARBA" id="ARBA00022631"/>
    </source>
</evidence>
<feature type="binding site" evidence="19">
    <location>
        <begin position="288"/>
        <end position="292"/>
    </location>
    <ligand>
        <name>GMP</name>
        <dbReference type="ChEBI" id="CHEBI:58115"/>
    </ligand>
</feature>
<comment type="caution">
    <text evidence="25">The sequence shown here is derived from an EMBL/GenBank/DDBJ whole genome shotgun (WGS) entry which is preliminary data.</text>
</comment>
<keyword evidence="4" id="KW-1003">Cell membrane</keyword>
<evidence type="ECO:0000256" key="17">
    <source>
        <dbReference type="ARBA" id="ARBA00037691"/>
    </source>
</evidence>
<dbReference type="GO" id="GO:0004672">
    <property type="term" value="F:protein kinase activity"/>
    <property type="evidence" value="ECO:0007669"/>
    <property type="project" value="InterPro"/>
</dbReference>
<dbReference type="EC" id="1.7.1.7" evidence="19"/>
<feature type="domain" description="Guanylate cyclase" evidence="24">
    <location>
        <begin position="1107"/>
        <end position="1237"/>
    </location>
</feature>
<evidence type="ECO:0000256" key="6">
    <source>
        <dbReference type="ARBA" id="ARBA00022692"/>
    </source>
</evidence>
<dbReference type="InterPro" id="IPR050139">
    <property type="entry name" value="GMP_reductase"/>
</dbReference>
<keyword evidence="6 22" id="KW-0812">Transmembrane</keyword>
<dbReference type="CDD" id="cd07302">
    <property type="entry name" value="CHD"/>
    <property type="match status" value="1"/>
</dbReference>
<feature type="binding site" evidence="19">
    <location>
        <begin position="316"/>
        <end position="319"/>
    </location>
    <ligand>
        <name>NADP(+)</name>
        <dbReference type="ChEBI" id="CHEBI:58349"/>
        <note>ligand shared between two neighboring subunits</note>
    </ligand>
</feature>
<feature type="binding site" description="in other chain" evidence="19">
    <location>
        <begin position="131"/>
        <end position="133"/>
    </location>
    <ligand>
        <name>NADP(+)</name>
        <dbReference type="ChEBI" id="CHEBI:58349"/>
        <note>ligand shared between two neighboring subunits</note>
    </ligand>
</feature>
<dbReference type="EMBL" id="CAJFCW020000006">
    <property type="protein sequence ID" value="CAG9127303.1"/>
    <property type="molecule type" value="Genomic_DNA"/>
</dbReference>
<organism evidence="25 26">
    <name type="scientific">Bursaphelenchus okinawaensis</name>
    <dbReference type="NCBI Taxonomy" id="465554"/>
    <lineage>
        <taxon>Eukaryota</taxon>
        <taxon>Metazoa</taxon>
        <taxon>Ecdysozoa</taxon>
        <taxon>Nematoda</taxon>
        <taxon>Chromadorea</taxon>
        <taxon>Rhabditida</taxon>
        <taxon>Tylenchina</taxon>
        <taxon>Tylenchomorpha</taxon>
        <taxon>Aphelenchoidea</taxon>
        <taxon>Aphelenchoididae</taxon>
        <taxon>Bursaphelenchus</taxon>
    </lineage>
</organism>
<dbReference type="OrthoDB" id="418595at2759"/>
<feature type="active site" description="Proton donor/acceptor" evidence="19">
    <location>
        <position position="190"/>
    </location>
</feature>
<dbReference type="InterPro" id="IPR015875">
    <property type="entry name" value="IMP_DH/GMP_Rdtase_CS"/>
</dbReference>
<evidence type="ECO:0000256" key="10">
    <source>
        <dbReference type="ARBA" id="ARBA00022857"/>
    </source>
</evidence>
<keyword evidence="16" id="KW-0456">Lyase</keyword>
<keyword evidence="10 19" id="KW-0521">NADP</keyword>
<feature type="binding site" evidence="19">
    <location>
        <position position="183"/>
    </location>
    <ligand>
        <name>K(+)</name>
        <dbReference type="ChEBI" id="CHEBI:29103"/>
    </ligand>
</feature>
<dbReference type="GO" id="GO:0005524">
    <property type="term" value="F:ATP binding"/>
    <property type="evidence" value="ECO:0007669"/>
    <property type="project" value="InterPro"/>
</dbReference>
<evidence type="ECO:0000256" key="18">
    <source>
        <dbReference type="ARBA" id="ARBA00048616"/>
    </source>
</evidence>
<evidence type="ECO:0000256" key="22">
    <source>
        <dbReference type="SAM" id="Phobius"/>
    </source>
</evidence>
<feature type="binding site" evidence="19">
    <location>
        <position position="191"/>
    </location>
    <ligand>
        <name>K(+)</name>
        <dbReference type="ChEBI" id="CHEBI:29103"/>
    </ligand>
</feature>
<evidence type="ECO:0000256" key="9">
    <source>
        <dbReference type="ARBA" id="ARBA00022741"/>
    </source>
</evidence>
<evidence type="ECO:0000256" key="1">
    <source>
        <dbReference type="ARBA" id="ARBA00001436"/>
    </source>
</evidence>
<feature type="binding site" evidence="19">
    <location>
        <position position="185"/>
    </location>
    <ligand>
        <name>K(+)</name>
        <dbReference type="ChEBI" id="CHEBI:29103"/>
    </ligand>
</feature>
<dbReference type="SUPFAM" id="SSF55073">
    <property type="entry name" value="Nucleotide cyclase"/>
    <property type="match status" value="1"/>
</dbReference>
<dbReference type="NCBIfam" id="NF003470">
    <property type="entry name" value="PRK05096.1"/>
    <property type="match status" value="1"/>
</dbReference>
<keyword evidence="9" id="KW-0547">Nucleotide-binding</keyword>
<comment type="catalytic activity">
    <reaction evidence="1">
        <text>GTP = 3',5'-cyclic GMP + diphosphate</text>
        <dbReference type="Rhea" id="RHEA:13665"/>
        <dbReference type="ChEBI" id="CHEBI:33019"/>
        <dbReference type="ChEBI" id="CHEBI:37565"/>
        <dbReference type="ChEBI" id="CHEBI:57746"/>
        <dbReference type="EC" id="4.6.1.2"/>
    </reaction>
</comment>
<comment type="subunit">
    <text evidence="19">Homotetramer.</text>
</comment>
<proteinExistence type="inferred from homology"/>
<evidence type="ECO:0000256" key="2">
    <source>
        <dbReference type="ARBA" id="ARBA00004167"/>
    </source>
</evidence>
<dbReference type="Pfam" id="PF00478">
    <property type="entry name" value="IMPDH"/>
    <property type="match status" value="1"/>
</dbReference>
<dbReference type="Gene3D" id="3.30.70.1230">
    <property type="entry name" value="Nucleotide cyclase"/>
    <property type="match status" value="1"/>
</dbReference>
<dbReference type="InterPro" id="IPR013785">
    <property type="entry name" value="Aldolase_TIM"/>
</dbReference>
<feature type="binding site" description="in other chain" evidence="19">
    <location>
        <begin position="182"/>
        <end position="183"/>
    </location>
    <ligand>
        <name>NADP(+)</name>
        <dbReference type="ChEBI" id="CHEBI:58349"/>
        <note>ligand shared between two neighboring subunits</note>
    </ligand>
</feature>
<feature type="binding site" description="in other chain" evidence="19">
    <location>
        <position position="78"/>
    </location>
    <ligand>
        <name>NADP(+)</name>
        <dbReference type="ChEBI" id="CHEBI:58349"/>
        <note>ligand shared between two neighboring subunits</note>
    </ligand>
</feature>
<dbReference type="GO" id="GO:0003920">
    <property type="term" value="F:GMP reductase activity"/>
    <property type="evidence" value="ECO:0007669"/>
    <property type="project" value="UniProtKB-UniRule"/>
</dbReference>
<evidence type="ECO:0000256" key="20">
    <source>
        <dbReference type="RuleBase" id="RU003929"/>
    </source>
</evidence>
<dbReference type="GO" id="GO:0005886">
    <property type="term" value="C:plasma membrane"/>
    <property type="evidence" value="ECO:0007669"/>
    <property type="project" value="UniProtKB-SubCell"/>
</dbReference>
<dbReference type="NCBIfam" id="TIGR01305">
    <property type="entry name" value="GMP_reduct_1"/>
    <property type="match status" value="1"/>
</dbReference>
<evidence type="ECO:0000256" key="21">
    <source>
        <dbReference type="SAM" id="MobiDB-lite"/>
    </source>
</evidence>
<feature type="transmembrane region" description="Helical" evidence="22">
    <location>
        <begin position="740"/>
        <end position="763"/>
    </location>
</feature>
<name>A0A811LR69_9BILA</name>
<dbReference type="GO" id="GO:1902560">
    <property type="term" value="C:GMP reductase complex"/>
    <property type="evidence" value="ECO:0007669"/>
    <property type="project" value="InterPro"/>
</dbReference>
<feature type="binding site" evidence="19">
    <location>
        <begin position="244"/>
        <end position="245"/>
    </location>
    <ligand>
        <name>GMP</name>
        <dbReference type="ChEBI" id="CHEBI:58115"/>
    </ligand>
</feature>
<gene>
    <name evidence="25" type="ORF">BOKJ2_LOCUS13861</name>
</gene>
<protein>
    <recommendedName>
        <fullName evidence="19">GMP reductase</fullName>
        <shortName evidence="19">GMPR</shortName>
        <ecNumber evidence="19">1.7.1.7</ecNumber>
    </recommendedName>
    <alternativeName>
        <fullName evidence="19">Guanosine 5'-monophosphate oxidoreductase</fullName>
        <shortName evidence="19">Guanosine monophosphate reductase</shortName>
    </alternativeName>
</protein>
<dbReference type="GO" id="GO:0004383">
    <property type="term" value="F:guanylate cyclase activity"/>
    <property type="evidence" value="ECO:0007669"/>
    <property type="project" value="UniProtKB-EC"/>
</dbReference>
<keyword evidence="8" id="KW-0732">Signal</keyword>
<dbReference type="FunFam" id="3.30.70.1230:FF:000050">
    <property type="entry name" value="Guanylate cyclase"/>
    <property type="match status" value="1"/>
</dbReference>
<dbReference type="SUPFAM" id="SSF51412">
    <property type="entry name" value="Inosine monophosphate dehydrogenase (IMPDH)"/>
    <property type="match status" value="1"/>
</dbReference>
<keyword evidence="5 19" id="KW-0659">Purine metabolism</keyword>
<dbReference type="Pfam" id="PF07714">
    <property type="entry name" value="PK_Tyr_Ser-Thr"/>
    <property type="match status" value="1"/>
</dbReference>
<keyword evidence="13 19" id="KW-0560">Oxidoreductase</keyword>
<feature type="binding site" evidence="19">
    <location>
        <begin position="26"/>
        <end position="27"/>
    </location>
    <ligand>
        <name>NADP(+)</name>
        <dbReference type="ChEBI" id="CHEBI:58349"/>
        <note>ligand shared between two neighboring subunits</note>
    </ligand>
</feature>
<feature type="binding site" evidence="19">
    <location>
        <position position="188"/>
    </location>
    <ligand>
        <name>K(+)</name>
        <dbReference type="ChEBI" id="CHEBI:29103"/>
    </ligand>
</feature>
<dbReference type="Proteomes" id="UP000783686">
    <property type="component" value="Unassembled WGS sequence"/>
</dbReference>
<dbReference type="PROSITE" id="PS50011">
    <property type="entry name" value="PROTEIN_KINASE_DOM"/>
    <property type="match status" value="1"/>
</dbReference>
<feature type="compositionally biased region" description="Basic and acidic residues" evidence="21">
    <location>
        <begin position="1319"/>
        <end position="1395"/>
    </location>
</feature>
<evidence type="ECO:0000256" key="3">
    <source>
        <dbReference type="ARBA" id="ARBA00004236"/>
    </source>
</evidence>
<keyword evidence="11 19" id="KW-0630">Potassium</keyword>
<dbReference type="InterPro" id="IPR005993">
    <property type="entry name" value="GMPR"/>
</dbReference>
<dbReference type="Proteomes" id="UP000614601">
    <property type="component" value="Unassembled WGS sequence"/>
</dbReference>
<dbReference type="SMART" id="SM01240">
    <property type="entry name" value="IMPDH"/>
    <property type="match status" value="1"/>
</dbReference>
<dbReference type="InterPro" id="IPR011009">
    <property type="entry name" value="Kinase-like_dom_sf"/>
</dbReference>
<evidence type="ECO:0000313" key="26">
    <source>
        <dbReference type="Proteomes" id="UP000614601"/>
    </source>
</evidence>
<evidence type="ECO:0000256" key="12">
    <source>
        <dbReference type="ARBA" id="ARBA00022989"/>
    </source>
</evidence>
<dbReference type="Pfam" id="PF00211">
    <property type="entry name" value="Guanylate_cyc"/>
    <property type="match status" value="1"/>
</dbReference>
<feature type="binding site" evidence="19">
    <location>
        <begin position="270"/>
        <end position="272"/>
    </location>
    <ligand>
        <name>GMP</name>
        <dbReference type="ChEBI" id="CHEBI:58115"/>
    </ligand>
</feature>
<evidence type="ECO:0000256" key="11">
    <source>
        <dbReference type="ARBA" id="ARBA00022958"/>
    </source>
</evidence>
<reference evidence="25" key="1">
    <citation type="submission" date="2020-09" db="EMBL/GenBank/DDBJ databases">
        <authorList>
            <person name="Kikuchi T."/>
        </authorList>
    </citation>
    <scope>NUCLEOTIDE SEQUENCE</scope>
    <source>
        <strain evidence="25">SH1</strain>
    </source>
</reference>
<feature type="compositionally biased region" description="Polar residues" evidence="21">
    <location>
        <begin position="1401"/>
        <end position="1411"/>
    </location>
</feature>
<dbReference type="InterPro" id="IPR028082">
    <property type="entry name" value="Peripla_BP_I"/>
</dbReference>
<keyword evidence="14 22" id="KW-0472">Membrane</keyword>
<feature type="active site" description="Thioimidate intermediate" evidence="19">
    <location>
        <position position="188"/>
    </location>
</feature>
<feature type="binding site" evidence="19">
    <location>
        <begin position="221"/>
        <end position="223"/>
    </location>
    <ligand>
        <name>GMP</name>
        <dbReference type="ChEBI" id="CHEBI:58115"/>
    </ligand>
</feature>
<dbReference type="SUPFAM" id="SSF56112">
    <property type="entry name" value="Protein kinase-like (PK-like)"/>
    <property type="match status" value="1"/>
</dbReference>
<evidence type="ECO:0000256" key="15">
    <source>
        <dbReference type="ARBA" id="ARBA00023180"/>
    </source>
</evidence>
<dbReference type="EMBL" id="CAJFDH010000006">
    <property type="protein sequence ID" value="CAD5229889.1"/>
    <property type="molecule type" value="Genomic_DNA"/>
</dbReference>
<dbReference type="InterPro" id="IPR001245">
    <property type="entry name" value="Ser-Thr/Tyr_kinase_cat_dom"/>
</dbReference>
<dbReference type="FunFam" id="3.20.20.70:FF:000012">
    <property type="entry name" value="GMP reductase"/>
    <property type="match status" value="1"/>
</dbReference>
<feature type="binding site" description="in other chain" evidence="19">
    <location>
        <begin position="287"/>
        <end position="288"/>
    </location>
    <ligand>
        <name>NADP(+)</name>
        <dbReference type="ChEBI" id="CHEBI:58349"/>
        <note>ligand shared between two neighboring subunits</note>
    </ligand>
</feature>
<comment type="catalytic activity">
    <reaction evidence="18 19 20">
        <text>IMP + NH4(+) + NADP(+) = GMP + NADPH + 2 H(+)</text>
        <dbReference type="Rhea" id="RHEA:17185"/>
        <dbReference type="ChEBI" id="CHEBI:15378"/>
        <dbReference type="ChEBI" id="CHEBI:28938"/>
        <dbReference type="ChEBI" id="CHEBI:57783"/>
        <dbReference type="ChEBI" id="CHEBI:58053"/>
        <dbReference type="ChEBI" id="CHEBI:58115"/>
        <dbReference type="ChEBI" id="CHEBI:58349"/>
        <dbReference type="EC" id="1.7.1.7"/>
    </reaction>
</comment>
<dbReference type="InterPro" id="IPR029787">
    <property type="entry name" value="Nucleotide_cyclase"/>
</dbReference>
<evidence type="ECO:0000259" key="23">
    <source>
        <dbReference type="PROSITE" id="PS50011"/>
    </source>
</evidence>
<dbReference type="CDD" id="cd00381">
    <property type="entry name" value="IMPDH"/>
    <property type="match status" value="1"/>
</dbReference>
<evidence type="ECO:0000256" key="8">
    <source>
        <dbReference type="ARBA" id="ARBA00022729"/>
    </source>
</evidence>
<dbReference type="InterPro" id="IPR000719">
    <property type="entry name" value="Prot_kinase_dom"/>
</dbReference>
<evidence type="ECO:0000256" key="7">
    <source>
        <dbReference type="ARBA" id="ARBA00022723"/>
    </source>
</evidence>
<keyword evidence="26" id="KW-1185">Reference proteome</keyword>
<dbReference type="GO" id="GO:0006144">
    <property type="term" value="P:purine nucleobase metabolic process"/>
    <property type="evidence" value="ECO:0007669"/>
    <property type="project" value="UniProtKB-KW"/>
</dbReference>
<evidence type="ECO:0000256" key="14">
    <source>
        <dbReference type="ARBA" id="ARBA00023136"/>
    </source>
</evidence>
<dbReference type="PROSITE" id="PS50125">
    <property type="entry name" value="GUANYLATE_CYCLASE_2"/>
    <property type="match status" value="1"/>
</dbReference>
<accession>A0A811LR69</accession>
<dbReference type="PROSITE" id="PS00487">
    <property type="entry name" value="IMP_DH_GMP_RED"/>
    <property type="match status" value="1"/>
</dbReference>
<feature type="region of interest" description="Disordered" evidence="21">
    <location>
        <begin position="1295"/>
        <end position="1411"/>
    </location>
</feature>
<dbReference type="InterPro" id="IPR001054">
    <property type="entry name" value="A/G_cyclase"/>
</dbReference>
<dbReference type="Gene3D" id="1.10.510.10">
    <property type="entry name" value="Transferase(Phosphotransferase) domain 1"/>
    <property type="match status" value="1"/>
</dbReference>
<evidence type="ECO:0000256" key="19">
    <source>
        <dbReference type="HAMAP-Rule" id="MF_03195"/>
    </source>
</evidence>
<dbReference type="PANTHER" id="PTHR43170">
    <property type="entry name" value="GMP REDUCTASE"/>
    <property type="match status" value="1"/>
</dbReference>
<evidence type="ECO:0000313" key="25">
    <source>
        <dbReference type="EMBL" id="CAD5229889.1"/>
    </source>
</evidence>
<comment type="similarity">
    <text evidence="19">Belongs to the IMPDH/GMPR family. GuaC type 1 subfamily.</text>
</comment>
<dbReference type="Gene3D" id="3.20.20.70">
    <property type="entry name" value="Aldolase class I"/>
    <property type="match status" value="1"/>
</dbReference>
<dbReference type="SMART" id="SM00044">
    <property type="entry name" value="CYCc"/>
    <property type="match status" value="1"/>
</dbReference>
<dbReference type="InterPro" id="IPR001093">
    <property type="entry name" value="IMP_DH_GMPRt"/>
</dbReference>
<keyword evidence="12 22" id="KW-1133">Transmembrane helix</keyword>
<comment type="subcellular location">
    <subcellularLocation>
        <location evidence="3">Cell membrane</location>
    </subcellularLocation>
    <subcellularLocation>
        <location evidence="2">Membrane</location>
        <topology evidence="2">Single-pass membrane protein</topology>
    </subcellularLocation>
</comment>
<feature type="binding site" description="in other chain" evidence="19">
    <location>
        <position position="271"/>
    </location>
    <ligand>
        <name>NADP(+)</name>
        <dbReference type="ChEBI" id="CHEBI:58349"/>
        <note>ligand shared between two neighboring subunits</note>
    </ligand>
</feature>
<dbReference type="SUPFAM" id="SSF53822">
    <property type="entry name" value="Periplasmic binding protein-like I"/>
    <property type="match status" value="1"/>
</dbReference>
<evidence type="ECO:0000256" key="4">
    <source>
        <dbReference type="ARBA" id="ARBA00022475"/>
    </source>
</evidence>
<dbReference type="HAMAP" id="MF_00596">
    <property type="entry name" value="GMP_reduct_type1"/>
    <property type="match status" value="1"/>
</dbReference>
<dbReference type="GO" id="GO:0046872">
    <property type="term" value="F:metal ion binding"/>
    <property type="evidence" value="ECO:0007669"/>
    <property type="project" value="UniProtKB-KW"/>
</dbReference>
<comment type="function">
    <text evidence="17 19 20">Catalyzes the irreversible NADPH-dependent deamination of GMP to IMP. It functions in the conversion of nucleobase, nucleoside and nucleotide derivatives of G to A nucleotides, and in maintaining the intracellular balance of A and G nucleotides.</text>
</comment>
<sequence length="1411" mass="158416">MPRIENEPKLDFRDVLLRPKRSTLQSRSDVDLVREFTFRNSKKTYTGIPIVASNMDTVGTFEVAKELAEHRVFTTIHKHYSIDDWKAFHEANKDTNIFDHIAISAGMAERDFDKLKTVCEMIPELAYICLDVANGYSEHFVSFIRRVREQFPEHTIFAGNVVTGEMVEELILAGADVVKVGIGPGSVCTTRKKAGVGYPQLSAVLECADAAHGLNGHVMSDGGCTNPGDVAKAFGAGADFVMIGGLFAGHDQSGGEIIEKNGKQFKLFYGMSSDTAMKKHHGSVAEYRASEGKTITIPYRGNINHTILDMLGGLRSACTYTGATKLKELAKRATFILGLVSIVSSIHLGLIENDERLVDVCKHAVEDAKVAKHCDSNVKVLNITECTSPYDLINALDLHFKQDASTLVLGDCDQETLDLARLSSGFTFPVFVRTFQQPHYAIQSEFPNVIYTPDTAIMFMAQTLTDLLNRLTLKQITFIGPAVNPENSMVPLTDVFLAMMKELNTVNISSVYRVDEVRWENLASISKGIKTNVKCVVIDASFQKLSTVLSSLGVIEMGQNNVLVVLLCRDSYTVCSKDVLAGYQKSKMVVLAPKYDNYDDHIAKLTEWIPDIDLTQTLYTELIVMYDICYTYCYCTLQGQYQNRDAMFSVLTGKTIPGGQMGTISFDGNTNYIRDIQVLQFQEPDNDDFTVVTTAKAIVTECKRFTCSAVNFDPAQFNLWDEELKAEIPFCYYNGGCTNYMPLIIGGVLVILALVIAGGIYGYQRRKRLDVFRMHWKIPKAQIKVIENKQSKSKSAAGGEDNSKTSNLVSKRRVVAAYALLGTSKAEFLALKQFYVLHSLVDRATLEEFINDEDFLMDTTFKSAFLRDIINGLQYLHKSTVGFHGFLHPAYCLIDGNWVLKLTNFGQVNVLNAAIAREEIKLMEIVPFNMYYNIAPENLEGIQYGRWYPKGSKLGDIYSFGSLLFMVLFRKVPFDGVFVSPKDLIEDIRKDGRTPPVDESLPEEKPLVDLMQDCWKKNPEERPKLRKVNQVISTVFELSKGNLIDQMIKMNYSYAQHLEKIVDERTAEFESQKIMNAKLLQQILPASIAEKLITGESVIPRNYEAATVLFCQLVDFNFFLSHTAPHNVIRFLNDVFSRFDAVIEHHDAYKVETTGETYMVASGVPNENDNRHVIEISEIALELRALCQHYIVEHIPNWKVQVRIGYHCGPIAAGVVGARAPRFCLFGDTVNFSSRMQSNCPPDQIQLSEPTADRLRDIPRYKLTKRGIVKVKGKGDVNTYWLDVDPNAESIMKKVSRDQSDVSSVPHLPIATPLPPEIPEEKKEEAEKELEAVTENEKAEVEAMNENEKEFVKDELTQDSVEKEEKKSESLPEDPHQGDEETARIDDTIKEKSDPLEPQWIQPQLSNGQLA</sequence>
<dbReference type="GO" id="GO:0007606">
    <property type="term" value="P:sensory perception of chemical stimulus"/>
    <property type="evidence" value="ECO:0007669"/>
    <property type="project" value="UniProtKB-ARBA"/>
</dbReference>
<feature type="domain" description="Protein kinase" evidence="23">
    <location>
        <begin position="750"/>
        <end position="1036"/>
    </location>
</feature>
<keyword evidence="15" id="KW-0325">Glycoprotein</keyword>
<dbReference type="PANTHER" id="PTHR43170:SF5">
    <property type="entry name" value="GMP REDUCTASE"/>
    <property type="match status" value="1"/>
</dbReference>
<evidence type="ECO:0000259" key="24">
    <source>
        <dbReference type="PROSITE" id="PS50125"/>
    </source>
</evidence>
<evidence type="ECO:0000256" key="13">
    <source>
        <dbReference type="ARBA" id="ARBA00023002"/>
    </source>
</evidence>